<gene>
    <name evidence="1" type="ORF">J1777_11440</name>
</gene>
<protein>
    <submittedName>
        <fullName evidence="1">Uncharacterized protein</fullName>
    </submittedName>
</protein>
<organism evidence="1 2">
    <name type="scientific">Comamonas denitrificans</name>
    <dbReference type="NCBI Taxonomy" id="117506"/>
    <lineage>
        <taxon>Bacteria</taxon>
        <taxon>Pseudomonadati</taxon>
        <taxon>Pseudomonadota</taxon>
        <taxon>Betaproteobacteria</taxon>
        <taxon>Burkholderiales</taxon>
        <taxon>Comamonadaceae</taxon>
        <taxon>Comamonas</taxon>
    </lineage>
</organism>
<dbReference type="EMBL" id="JAFNME010000027">
    <property type="protein sequence ID" value="MBO1250431.1"/>
    <property type="molecule type" value="Genomic_DNA"/>
</dbReference>
<sequence length="158" mass="17240">MLAVAAFFLDLLAAGRVSPRRATGFLARARKSAKKACCAASIPAVKLAALKQLRRAWMGEGLLDQRLRFFLMRLKSGFFACCVASEEVIPQQRNRKSATVFNIASATRLTHRGCPSAAPAGREASFTVQKLRSTLSLHPFLRVQERMSPAGARPGQQP</sequence>
<keyword evidence="2" id="KW-1185">Reference proteome</keyword>
<name>A0A939H039_9BURK</name>
<dbReference type="Proteomes" id="UP000664731">
    <property type="component" value="Unassembled WGS sequence"/>
</dbReference>
<dbReference type="AlphaFoldDB" id="A0A939H039"/>
<dbReference type="RefSeq" id="WP_207575828.1">
    <property type="nucleotide sequence ID" value="NZ_JAFNME010000027.1"/>
</dbReference>
<comment type="caution">
    <text evidence="1">The sequence shown here is derived from an EMBL/GenBank/DDBJ whole genome shotgun (WGS) entry which is preliminary data.</text>
</comment>
<accession>A0A939H039</accession>
<proteinExistence type="predicted"/>
<evidence type="ECO:0000313" key="1">
    <source>
        <dbReference type="EMBL" id="MBO1250431.1"/>
    </source>
</evidence>
<evidence type="ECO:0000313" key="2">
    <source>
        <dbReference type="Proteomes" id="UP000664731"/>
    </source>
</evidence>
<reference evidence="1" key="1">
    <citation type="submission" date="2021-03" db="EMBL/GenBank/DDBJ databases">
        <title>Comamonas denitrificans.</title>
        <authorList>
            <person name="Finster K."/>
        </authorList>
    </citation>
    <scope>NUCLEOTIDE SEQUENCE</scope>
    <source>
        <strain evidence="1">MM2021_4</strain>
    </source>
</reference>